<evidence type="ECO:0000256" key="4">
    <source>
        <dbReference type="ARBA" id="ARBA00022723"/>
    </source>
</evidence>
<reference evidence="9 10" key="1">
    <citation type="submission" date="2019-07" db="EMBL/GenBank/DDBJ databases">
        <authorList>
            <person name="Kim J."/>
        </authorList>
    </citation>
    <scope>NUCLEOTIDE SEQUENCE [LARGE SCALE GENOMIC DNA]</scope>
    <source>
        <strain evidence="10">dk17</strain>
    </source>
</reference>
<evidence type="ECO:0000256" key="2">
    <source>
        <dbReference type="ARBA" id="ARBA00022649"/>
    </source>
</evidence>
<dbReference type="GO" id="GO:0004518">
    <property type="term" value="F:nuclease activity"/>
    <property type="evidence" value="ECO:0007669"/>
    <property type="project" value="UniProtKB-KW"/>
</dbReference>
<keyword evidence="3" id="KW-0540">Nuclease</keyword>
<evidence type="ECO:0000256" key="3">
    <source>
        <dbReference type="ARBA" id="ARBA00022722"/>
    </source>
</evidence>
<organism evidence="9 10">
    <name type="scientific">Mucilaginibacter pallidiroseus</name>
    <dbReference type="NCBI Taxonomy" id="2599295"/>
    <lineage>
        <taxon>Bacteria</taxon>
        <taxon>Pseudomonadati</taxon>
        <taxon>Bacteroidota</taxon>
        <taxon>Sphingobacteriia</taxon>
        <taxon>Sphingobacteriales</taxon>
        <taxon>Sphingobacteriaceae</taxon>
        <taxon>Mucilaginibacter</taxon>
    </lineage>
</organism>
<dbReference type="Gene3D" id="3.40.50.1010">
    <property type="entry name" value="5'-nuclease"/>
    <property type="match status" value="1"/>
</dbReference>
<dbReference type="AlphaFoldDB" id="A0A563UE79"/>
<feature type="domain" description="PIN" evidence="8">
    <location>
        <begin position="2"/>
        <end position="111"/>
    </location>
</feature>
<keyword evidence="5" id="KW-0378">Hydrolase</keyword>
<name>A0A563UE79_9SPHI</name>
<comment type="cofactor">
    <cofactor evidence="1">
        <name>Mg(2+)</name>
        <dbReference type="ChEBI" id="CHEBI:18420"/>
    </cofactor>
</comment>
<dbReference type="Pfam" id="PF01850">
    <property type="entry name" value="PIN"/>
    <property type="match status" value="1"/>
</dbReference>
<dbReference type="InterPro" id="IPR050556">
    <property type="entry name" value="Type_II_TA_system_RNase"/>
</dbReference>
<evidence type="ECO:0000256" key="1">
    <source>
        <dbReference type="ARBA" id="ARBA00001946"/>
    </source>
</evidence>
<keyword evidence="10" id="KW-1185">Reference proteome</keyword>
<evidence type="ECO:0000256" key="7">
    <source>
        <dbReference type="ARBA" id="ARBA00038093"/>
    </source>
</evidence>
<proteinExistence type="inferred from homology"/>
<dbReference type="CDD" id="cd18741">
    <property type="entry name" value="PIN_VapC4-5_FitB-like"/>
    <property type="match status" value="1"/>
</dbReference>
<dbReference type="PANTHER" id="PTHR33653:SF1">
    <property type="entry name" value="RIBONUCLEASE VAPC2"/>
    <property type="match status" value="1"/>
</dbReference>
<comment type="caution">
    <text evidence="9">The sequence shown here is derived from an EMBL/GenBank/DDBJ whole genome shotgun (WGS) entry which is preliminary data.</text>
</comment>
<dbReference type="SUPFAM" id="SSF88723">
    <property type="entry name" value="PIN domain-like"/>
    <property type="match status" value="1"/>
</dbReference>
<dbReference type="InterPro" id="IPR029060">
    <property type="entry name" value="PIN-like_dom_sf"/>
</dbReference>
<keyword evidence="2" id="KW-1277">Toxin-antitoxin system</keyword>
<dbReference type="GO" id="GO:0046872">
    <property type="term" value="F:metal ion binding"/>
    <property type="evidence" value="ECO:0007669"/>
    <property type="project" value="UniProtKB-KW"/>
</dbReference>
<evidence type="ECO:0000259" key="8">
    <source>
        <dbReference type="Pfam" id="PF01850"/>
    </source>
</evidence>
<evidence type="ECO:0000256" key="6">
    <source>
        <dbReference type="ARBA" id="ARBA00022842"/>
    </source>
</evidence>
<sequence length="122" mass="13691">MILCDTNILIHLFNGDKSTFSTLTNFGFDNVAISAVTVMELYQGMGNKAELQNMKKKIRFYDIIEIDSESSALATDLIEKFRLSHNLQIPDAIIGASAIIHQIPLFTYNKKDFSFMPGLQLA</sequence>
<dbReference type="EMBL" id="VOEJ01000003">
    <property type="protein sequence ID" value="TWR29660.1"/>
    <property type="molecule type" value="Genomic_DNA"/>
</dbReference>
<dbReference type="PANTHER" id="PTHR33653">
    <property type="entry name" value="RIBONUCLEASE VAPC2"/>
    <property type="match status" value="1"/>
</dbReference>
<gene>
    <name evidence="9" type="ORF">FPZ43_07300</name>
</gene>
<evidence type="ECO:0000313" key="9">
    <source>
        <dbReference type="EMBL" id="TWR29660.1"/>
    </source>
</evidence>
<dbReference type="OrthoDB" id="5368631at2"/>
<evidence type="ECO:0000256" key="5">
    <source>
        <dbReference type="ARBA" id="ARBA00022801"/>
    </source>
</evidence>
<comment type="similarity">
    <text evidence="7">Belongs to the PINc/VapC protein family.</text>
</comment>
<dbReference type="GO" id="GO:0016787">
    <property type="term" value="F:hydrolase activity"/>
    <property type="evidence" value="ECO:0007669"/>
    <property type="project" value="UniProtKB-KW"/>
</dbReference>
<dbReference type="Proteomes" id="UP000320042">
    <property type="component" value="Unassembled WGS sequence"/>
</dbReference>
<dbReference type="RefSeq" id="WP_146381215.1">
    <property type="nucleotide sequence ID" value="NZ_VOEJ01000003.1"/>
</dbReference>
<accession>A0A563UE79</accession>
<dbReference type="InterPro" id="IPR002716">
    <property type="entry name" value="PIN_dom"/>
</dbReference>
<protein>
    <submittedName>
        <fullName evidence="9">Type II toxin-antitoxin system VapC family toxin</fullName>
    </submittedName>
</protein>
<keyword evidence="4" id="KW-0479">Metal-binding</keyword>
<evidence type="ECO:0000313" key="10">
    <source>
        <dbReference type="Proteomes" id="UP000320042"/>
    </source>
</evidence>
<keyword evidence="6" id="KW-0460">Magnesium</keyword>